<name>S3CDT0_GLAL2</name>
<dbReference type="Proteomes" id="UP000016922">
    <property type="component" value="Unassembled WGS sequence"/>
</dbReference>
<dbReference type="PANTHER" id="PTHR47843">
    <property type="entry name" value="BTB DOMAIN-CONTAINING PROTEIN-RELATED"/>
    <property type="match status" value="1"/>
</dbReference>
<dbReference type="eggNOG" id="ENOG502STH4">
    <property type="taxonomic scope" value="Eukaryota"/>
</dbReference>
<sequence length="286" mass="32896">MSESFHAALSMSVPPALKLGKLSFASFGFPLKIKVGKKKQEFYVSKELICCHSDFFKTACKKEWKSGRDNVVCLEEDDPKIFALFLAWLTTGSIKASNNIFPTPKLDGISVDDHVRTADNENRIHDIIMNDNSSRFYQLLECYFLGDCLQSEAFQNHIIDEILVIIRYRDHIRYHYPKLNAICLCTGFRAIQTFYAKTTAKSPLRRLLLEYHLHMKVELTSEYMAKFIKGGLQDYVFEMFAIAKKFYGTSFSTAPWDRYPCYYHSHGGLRHQMHPGCCIPPLADAI</sequence>
<dbReference type="Gene3D" id="3.30.710.10">
    <property type="entry name" value="Potassium Channel Kv1.1, Chain A"/>
    <property type="match status" value="1"/>
</dbReference>
<organism evidence="2 3">
    <name type="scientific">Glarea lozoyensis (strain ATCC 20868 / MF5171)</name>
    <dbReference type="NCBI Taxonomy" id="1116229"/>
    <lineage>
        <taxon>Eukaryota</taxon>
        <taxon>Fungi</taxon>
        <taxon>Dikarya</taxon>
        <taxon>Ascomycota</taxon>
        <taxon>Pezizomycotina</taxon>
        <taxon>Leotiomycetes</taxon>
        <taxon>Helotiales</taxon>
        <taxon>Helotiaceae</taxon>
        <taxon>Glarea</taxon>
    </lineage>
</organism>
<evidence type="ECO:0000313" key="3">
    <source>
        <dbReference type="Proteomes" id="UP000016922"/>
    </source>
</evidence>
<dbReference type="KEGG" id="glz:GLAREA_08530"/>
<dbReference type="OMA" id="TSEYMAK"/>
<dbReference type="OrthoDB" id="1022638at2759"/>
<dbReference type="SUPFAM" id="SSF54695">
    <property type="entry name" value="POZ domain"/>
    <property type="match status" value="1"/>
</dbReference>
<dbReference type="PANTHER" id="PTHR47843:SF2">
    <property type="entry name" value="BTB DOMAIN-CONTAINING PROTEIN"/>
    <property type="match status" value="1"/>
</dbReference>
<proteinExistence type="predicted"/>
<keyword evidence="3" id="KW-1185">Reference proteome</keyword>
<dbReference type="GeneID" id="19467578"/>
<dbReference type="InterPro" id="IPR000210">
    <property type="entry name" value="BTB/POZ_dom"/>
</dbReference>
<dbReference type="EMBL" id="KE145373">
    <property type="protein sequence ID" value="EPE24677.1"/>
    <property type="molecule type" value="Genomic_DNA"/>
</dbReference>
<dbReference type="STRING" id="1116229.S3CDT0"/>
<dbReference type="PROSITE" id="PS50097">
    <property type="entry name" value="BTB"/>
    <property type="match status" value="1"/>
</dbReference>
<dbReference type="AlphaFoldDB" id="S3CDT0"/>
<protein>
    <recommendedName>
        <fullName evidence="1">BTB domain-containing protein</fullName>
    </recommendedName>
</protein>
<dbReference type="CDD" id="cd18186">
    <property type="entry name" value="BTB_POZ_ZBTB_KLHL-like"/>
    <property type="match status" value="1"/>
</dbReference>
<gene>
    <name evidence="2" type="ORF">GLAREA_08530</name>
</gene>
<dbReference type="HOGENOM" id="CLU_1008489_0_0_1"/>
<feature type="domain" description="BTB" evidence="1">
    <location>
        <begin position="29"/>
        <end position="98"/>
    </location>
</feature>
<evidence type="ECO:0000259" key="1">
    <source>
        <dbReference type="PROSITE" id="PS50097"/>
    </source>
</evidence>
<accession>S3CDT0</accession>
<evidence type="ECO:0000313" key="2">
    <source>
        <dbReference type="EMBL" id="EPE24677.1"/>
    </source>
</evidence>
<dbReference type="InterPro" id="IPR011333">
    <property type="entry name" value="SKP1/BTB/POZ_sf"/>
</dbReference>
<dbReference type="RefSeq" id="XP_008088765.1">
    <property type="nucleotide sequence ID" value="XM_008090574.1"/>
</dbReference>
<reference evidence="2 3" key="1">
    <citation type="journal article" date="2013" name="BMC Genomics">
        <title>Genomics-driven discovery of the pneumocandin biosynthetic gene cluster in the fungus Glarea lozoyensis.</title>
        <authorList>
            <person name="Chen L."/>
            <person name="Yue Q."/>
            <person name="Zhang X."/>
            <person name="Xiang M."/>
            <person name="Wang C."/>
            <person name="Li S."/>
            <person name="Che Y."/>
            <person name="Ortiz-Lopez F.J."/>
            <person name="Bills G.F."/>
            <person name="Liu X."/>
            <person name="An Z."/>
        </authorList>
    </citation>
    <scope>NUCLEOTIDE SEQUENCE [LARGE SCALE GENOMIC DNA]</scope>
    <source>
        <strain evidence="3">ATCC 20868 / MF5171</strain>
    </source>
</reference>